<keyword evidence="1" id="KW-0472">Membrane</keyword>
<evidence type="ECO:0000256" key="2">
    <source>
        <dbReference type="SAM" id="SignalP"/>
    </source>
</evidence>
<comment type="caution">
    <text evidence="3">The sequence shown here is derived from an EMBL/GenBank/DDBJ whole genome shotgun (WGS) entry which is preliminary data.</text>
</comment>
<evidence type="ECO:0008006" key="5">
    <source>
        <dbReference type="Google" id="ProtNLM"/>
    </source>
</evidence>
<proteinExistence type="predicted"/>
<gene>
    <name evidence="3" type="ORF">pdam_00003933</name>
</gene>
<dbReference type="InterPro" id="IPR045860">
    <property type="entry name" value="Snake_toxin-like_sf"/>
</dbReference>
<feature type="chain" id="PRO_5018152824" description="UPAR/Ly6 domain-containing protein" evidence="2">
    <location>
        <begin position="21"/>
        <end position="133"/>
    </location>
</feature>
<reference evidence="3 4" key="1">
    <citation type="journal article" date="2018" name="Sci. Rep.">
        <title>Comparative analysis of the Pocillopora damicornis genome highlights role of immune system in coral evolution.</title>
        <authorList>
            <person name="Cunning R."/>
            <person name="Bay R.A."/>
            <person name="Gillette P."/>
            <person name="Baker A.C."/>
            <person name="Traylor-Knowles N."/>
        </authorList>
    </citation>
    <scope>NUCLEOTIDE SEQUENCE [LARGE SCALE GENOMIC DNA]</scope>
    <source>
        <strain evidence="3">RSMAS</strain>
        <tissue evidence="3">Whole animal</tissue>
    </source>
</reference>
<accession>A0A3M6U616</accession>
<feature type="transmembrane region" description="Helical" evidence="1">
    <location>
        <begin position="114"/>
        <end position="132"/>
    </location>
</feature>
<dbReference type="AlphaFoldDB" id="A0A3M6U616"/>
<dbReference type="EMBL" id="RCHS01002172">
    <property type="protein sequence ID" value="RMX49100.1"/>
    <property type="molecule type" value="Genomic_DNA"/>
</dbReference>
<protein>
    <recommendedName>
        <fullName evidence="5">UPAR/Ly6 domain-containing protein</fullName>
    </recommendedName>
</protein>
<keyword evidence="1" id="KW-1133">Transmembrane helix</keyword>
<dbReference type="Proteomes" id="UP000275408">
    <property type="component" value="Unassembled WGS sequence"/>
</dbReference>
<name>A0A3M6U616_POCDA</name>
<keyword evidence="2" id="KW-0732">Signal</keyword>
<keyword evidence="4" id="KW-1185">Reference proteome</keyword>
<evidence type="ECO:0000313" key="3">
    <source>
        <dbReference type="EMBL" id="RMX49100.1"/>
    </source>
</evidence>
<dbReference type="OrthoDB" id="5978129at2759"/>
<organism evidence="3 4">
    <name type="scientific">Pocillopora damicornis</name>
    <name type="common">Cauliflower coral</name>
    <name type="synonym">Millepora damicornis</name>
    <dbReference type="NCBI Taxonomy" id="46731"/>
    <lineage>
        <taxon>Eukaryota</taxon>
        <taxon>Metazoa</taxon>
        <taxon>Cnidaria</taxon>
        <taxon>Anthozoa</taxon>
        <taxon>Hexacorallia</taxon>
        <taxon>Scleractinia</taxon>
        <taxon>Astrocoeniina</taxon>
        <taxon>Pocilloporidae</taxon>
        <taxon>Pocillopora</taxon>
    </lineage>
</organism>
<sequence length="133" mass="14297">MNRLLFTLTVLVLMAAPGCALKCYVCSGNEDSCSKSKLESNKGTYLQECSSLFDRCARSWSKKDDVSAVANNCATKDICDTAENLCDKLKDNIKDYQCGVGCCTSDGCNAGSPVTFSFFLLIVSSVLGLALMK</sequence>
<feature type="signal peptide" evidence="2">
    <location>
        <begin position="1"/>
        <end position="20"/>
    </location>
</feature>
<dbReference type="SUPFAM" id="SSF57302">
    <property type="entry name" value="Snake toxin-like"/>
    <property type="match status" value="1"/>
</dbReference>
<dbReference type="CDD" id="cd23553">
    <property type="entry name" value="TFP_LU_ECD_Ly6PGE"/>
    <property type="match status" value="1"/>
</dbReference>
<evidence type="ECO:0000256" key="1">
    <source>
        <dbReference type="SAM" id="Phobius"/>
    </source>
</evidence>
<evidence type="ECO:0000313" key="4">
    <source>
        <dbReference type="Proteomes" id="UP000275408"/>
    </source>
</evidence>
<keyword evidence="1" id="KW-0812">Transmembrane</keyword>